<reference evidence="3" key="1">
    <citation type="submission" date="2022-11" db="EMBL/GenBank/DDBJ databases">
        <title>Centuries of genome instability and evolution in soft-shell clam transmissible cancer (bioRxiv).</title>
        <authorList>
            <person name="Hart S.F.M."/>
            <person name="Yonemitsu M.A."/>
            <person name="Giersch R.M."/>
            <person name="Beal B.F."/>
            <person name="Arriagada G."/>
            <person name="Davis B.W."/>
            <person name="Ostrander E.A."/>
            <person name="Goff S.P."/>
            <person name="Metzger M.J."/>
        </authorList>
    </citation>
    <scope>NUCLEOTIDE SEQUENCE</scope>
    <source>
        <strain evidence="3">MELC-2E11</strain>
        <tissue evidence="3">Siphon/mantle</tissue>
    </source>
</reference>
<name>A0ABY7DJM5_MYAAR</name>
<dbReference type="InterPro" id="IPR050525">
    <property type="entry name" value="ECM_Assembly_Org"/>
</dbReference>
<dbReference type="InterPro" id="IPR002035">
    <property type="entry name" value="VWF_A"/>
</dbReference>
<dbReference type="PROSITE" id="PS50234">
    <property type="entry name" value="VWFA"/>
    <property type="match status" value="2"/>
</dbReference>
<dbReference type="EMBL" id="CP111013">
    <property type="protein sequence ID" value="WAQ97398.1"/>
    <property type="molecule type" value="Genomic_DNA"/>
</dbReference>
<dbReference type="SUPFAM" id="SSF53300">
    <property type="entry name" value="vWA-like"/>
    <property type="match status" value="2"/>
</dbReference>
<dbReference type="Gene3D" id="3.40.50.410">
    <property type="entry name" value="von Willebrand factor, type A domain"/>
    <property type="match status" value="2"/>
</dbReference>
<dbReference type="Pfam" id="PF00092">
    <property type="entry name" value="VWA"/>
    <property type="match status" value="2"/>
</dbReference>
<gene>
    <name evidence="3" type="ORF">MAR_030088</name>
</gene>
<feature type="chain" id="PRO_5046644047" evidence="1">
    <location>
        <begin position="25"/>
        <end position="494"/>
    </location>
</feature>
<dbReference type="CDD" id="cd01450">
    <property type="entry name" value="vWFA_subfamily_ECM"/>
    <property type="match status" value="1"/>
</dbReference>
<dbReference type="Proteomes" id="UP001164746">
    <property type="component" value="Chromosome 2"/>
</dbReference>
<feature type="domain" description="VWFA" evidence="2">
    <location>
        <begin position="126"/>
        <end position="238"/>
    </location>
</feature>
<dbReference type="PANTHER" id="PTHR24020:SF20">
    <property type="entry name" value="PH DOMAIN-CONTAINING PROTEIN"/>
    <property type="match status" value="1"/>
</dbReference>
<keyword evidence="4" id="KW-1185">Reference proteome</keyword>
<evidence type="ECO:0000313" key="3">
    <source>
        <dbReference type="EMBL" id="WAQ97398.1"/>
    </source>
</evidence>
<proteinExistence type="predicted"/>
<dbReference type="PANTHER" id="PTHR24020">
    <property type="entry name" value="COLLAGEN ALPHA"/>
    <property type="match status" value="1"/>
</dbReference>
<dbReference type="InterPro" id="IPR000884">
    <property type="entry name" value="TSP1_rpt"/>
</dbReference>
<dbReference type="InterPro" id="IPR036465">
    <property type="entry name" value="vWFA_dom_sf"/>
</dbReference>
<evidence type="ECO:0000313" key="4">
    <source>
        <dbReference type="Proteomes" id="UP001164746"/>
    </source>
</evidence>
<sequence length="494" mass="54860">MRKMYLRFFVLACISSHSLLDVCAQGCFARCEWSEWESWTTCSQTCGSTEKKNTSRGLCCPSDLTDLESCVEYCNLDIADHYDEADCGRECYNDGTLSSAGCVCTNRFYGMCCDKRLDICEAIPTDVVFILDSSLSQTQTEFQKQLDFVGKFVDNVDVGPTAFVLSIITYSSTAVVEIEFDDSNSKQSIKEQLLGIQFRPGATYTNKGLELARSLLSVRMERRPGMYTKKIAFVLTDGVGPEVSHRELNAIASPADDYSLSYVYTVESFDALHTVLERLIDVSCEKCQPKSLTDIFLLVDDLPDSRMTVTEWQIAVNGLATIVDGLQAFNDENGQRVGIAQFPDTNDPIKQLSLSNTLRKDDILHFLQVMAHSEDTCRGTKDDCVLKSNITSIIQNVIDNQFTSSFGGRDDARKVLLVVSSGRFSNITEVAEQMRNIRLHTDVDIFDIGPGGDVDMRGLKSLVSEPSRVFVVKEDSDMASLDGLQAKFSYIACG</sequence>
<feature type="domain" description="VWFA" evidence="2">
    <location>
        <begin position="294"/>
        <end position="488"/>
    </location>
</feature>
<keyword evidence="1" id="KW-0732">Signal</keyword>
<accession>A0ABY7DJM5</accession>
<evidence type="ECO:0000256" key="1">
    <source>
        <dbReference type="SAM" id="SignalP"/>
    </source>
</evidence>
<evidence type="ECO:0000259" key="2">
    <source>
        <dbReference type="PROSITE" id="PS50234"/>
    </source>
</evidence>
<organism evidence="3 4">
    <name type="scientific">Mya arenaria</name>
    <name type="common">Soft-shell clam</name>
    <dbReference type="NCBI Taxonomy" id="6604"/>
    <lineage>
        <taxon>Eukaryota</taxon>
        <taxon>Metazoa</taxon>
        <taxon>Spiralia</taxon>
        <taxon>Lophotrochozoa</taxon>
        <taxon>Mollusca</taxon>
        <taxon>Bivalvia</taxon>
        <taxon>Autobranchia</taxon>
        <taxon>Heteroconchia</taxon>
        <taxon>Euheterodonta</taxon>
        <taxon>Imparidentia</taxon>
        <taxon>Neoheterodontei</taxon>
        <taxon>Myida</taxon>
        <taxon>Myoidea</taxon>
        <taxon>Myidae</taxon>
        <taxon>Mya</taxon>
    </lineage>
</organism>
<dbReference type="PROSITE" id="PS50092">
    <property type="entry name" value="TSP1"/>
    <property type="match status" value="1"/>
</dbReference>
<protein>
    <submittedName>
        <fullName evidence="3">MATN1-like protein</fullName>
    </submittedName>
</protein>
<feature type="signal peptide" evidence="1">
    <location>
        <begin position="1"/>
        <end position="24"/>
    </location>
</feature>
<dbReference type="SMART" id="SM00327">
    <property type="entry name" value="VWA"/>
    <property type="match status" value="2"/>
</dbReference>